<proteinExistence type="predicted"/>
<comment type="caution">
    <text evidence="5">The sequence shown here is derived from an EMBL/GenBank/DDBJ whole genome shotgun (WGS) entry which is preliminary data.</text>
</comment>
<dbReference type="SUPFAM" id="SSF55073">
    <property type="entry name" value="Nucleotide cyclase"/>
    <property type="match status" value="1"/>
</dbReference>
<dbReference type="GO" id="GO:0043709">
    <property type="term" value="P:cell adhesion involved in single-species biofilm formation"/>
    <property type="evidence" value="ECO:0007669"/>
    <property type="project" value="TreeGrafter"/>
</dbReference>
<dbReference type="InterPro" id="IPR000160">
    <property type="entry name" value="GGDEF_dom"/>
</dbReference>
<dbReference type="CDD" id="cd01949">
    <property type="entry name" value="GGDEF"/>
    <property type="match status" value="1"/>
</dbReference>
<organism evidence="5 6">
    <name type="scientific">Candidatus Ghiorseimicrobium undicola</name>
    <dbReference type="NCBI Taxonomy" id="1974746"/>
    <lineage>
        <taxon>Bacteria</taxon>
        <taxon>Pseudomonadati</taxon>
        <taxon>Candidatus Omnitrophota</taxon>
        <taxon>Candidatus Ghiorseimicrobium</taxon>
    </lineage>
</organism>
<keyword evidence="3" id="KW-0472">Membrane</keyword>
<dbReference type="GO" id="GO:0005886">
    <property type="term" value="C:plasma membrane"/>
    <property type="evidence" value="ECO:0007669"/>
    <property type="project" value="TreeGrafter"/>
</dbReference>
<evidence type="ECO:0000256" key="1">
    <source>
        <dbReference type="ARBA" id="ARBA00012528"/>
    </source>
</evidence>
<dbReference type="InterPro" id="IPR007890">
    <property type="entry name" value="CHASE2"/>
</dbReference>
<dbReference type="Pfam" id="PF05226">
    <property type="entry name" value="CHASE2"/>
    <property type="match status" value="1"/>
</dbReference>
<evidence type="ECO:0000256" key="3">
    <source>
        <dbReference type="SAM" id="Phobius"/>
    </source>
</evidence>
<dbReference type="FunFam" id="3.30.70.270:FF:000001">
    <property type="entry name" value="Diguanylate cyclase domain protein"/>
    <property type="match status" value="1"/>
</dbReference>
<evidence type="ECO:0000313" key="6">
    <source>
        <dbReference type="Proteomes" id="UP000229641"/>
    </source>
</evidence>
<dbReference type="GO" id="GO:1902201">
    <property type="term" value="P:negative regulation of bacterial-type flagellum-dependent cell motility"/>
    <property type="evidence" value="ECO:0007669"/>
    <property type="project" value="TreeGrafter"/>
</dbReference>
<dbReference type="EMBL" id="PCWA01000026">
    <property type="protein sequence ID" value="PIQ89670.1"/>
    <property type="molecule type" value="Genomic_DNA"/>
</dbReference>
<dbReference type="InterPro" id="IPR043128">
    <property type="entry name" value="Rev_trsase/Diguanyl_cyclase"/>
</dbReference>
<gene>
    <name evidence="5" type="ORF">COV72_01790</name>
</gene>
<dbReference type="SMART" id="SM01080">
    <property type="entry name" value="CHASE2"/>
    <property type="match status" value="1"/>
</dbReference>
<name>A0A2H0LZ15_9BACT</name>
<comment type="catalytic activity">
    <reaction evidence="2">
        <text>2 GTP = 3',3'-c-di-GMP + 2 diphosphate</text>
        <dbReference type="Rhea" id="RHEA:24898"/>
        <dbReference type="ChEBI" id="CHEBI:33019"/>
        <dbReference type="ChEBI" id="CHEBI:37565"/>
        <dbReference type="ChEBI" id="CHEBI:58805"/>
        <dbReference type="EC" id="2.7.7.65"/>
    </reaction>
</comment>
<feature type="domain" description="GGDEF" evidence="4">
    <location>
        <begin position="430"/>
        <end position="564"/>
    </location>
</feature>
<feature type="transmembrane region" description="Helical" evidence="3">
    <location>
        <begin position="316"/>
        <end position="335"/>
    </location>
</feature>
<keyword evidence="3" id="KW-0812">Transmembrane</keyword>
<dbReference type="GO" id="GO:0052621">
    <property type="term" value="F:diguanylate cyclase activity"/>
    <property type="evidence" value="ECO:0007669"/>
    <property type="project" value="UniProtKB-EC"/>
</dbReference>
<accession>A0A2H0LZ15</accession>
<dbReference type="InterPro" id="IPR029787">
    <property type="entry name" value="Nucleotide_cyclase"/>
</dbReference>
<sequence>MNSRHFHRICIIIGAFILISSYARLLPRFAFFSPLYYSLNTDLFLRYRHSLNELPDIIDKIVIIDIDESSLGKLNQRWPINRGFFAPFLKKISRPDSKPAVIGFDLIFSGKSDLPESDILFSGALKDTENVVIASYFDEKNRLIMPEALFSNAAKAVGFTNYPRDSGSVIRRAYPFSRLKSGRSHYSFTMEIIASLNKLDLEKMFYGQDGKSLRIPSFAKPPRSVNIPIDRKTNTARINYFAKFKDFNVIPFWEILSSKVPAEELKDKIVLIGNTIDMVHDIHPTPLGRMPGIAINANLLMSILSDRPLRETAKPINFFILSVIALIIGFTTYSLSNLKGLVLTLAVIVSAFYASVLCISKDIVFDFLGASFTAAASFIIITALKYLFIIIENAHLKKLATTDGLTGLYVFRYFEAKLNSEIKNAQKAKTELSLVIFDIDNFKKINDTYGHDAGNEVLKNTAALISRQCRKNDTVARFGGEEFVAILPSTNAKGANIYAEKIRKAIEEFDFPLQERTLKVTVSAGTASLLLLNKPTAEGLLKAADTALYEAKTSGKNKIVCGTIKS</sequence>
<dbReference type="NCBIfam" id="TIGR00254">
    <property type="entry name" value="GGDEF"/>
    <property type="match status" value="1"/>
</dbReference>
<dbReference type="PANTHER" id="PTHR45138:SF9">
    <property type="entry name" value="DIGUANYLATE CYCLASE DGCM-RELATED"/>
    <property type="match status" value="1"/>
</dbReference>
<dbReference type="SMART" id="SM00267">
    <property type="entry name" value="GGDEF"/>
    <property type="match status" value="1"/>
</dbReference>
<dbReference type="EC" id="2.7.7.65" evidence="1"/>
<dbReference type="Proteomes" id="UP000229641">
    <property type="component" value="Unassembled WGS sequence"/>
</dbReference>
<evidence type="ECO:0000313" key="5">
    <source>
        <dbReference type="EMBL" id="PIQ89670.1"/>
    </source>
</evidence>
<dbReference type="AlphaFoldDB" id="A0A2H0LZ15"/>
<dbReference type="Gene3D" id="3.30.70.270">
    <property type="match status" value="1"/>
</dbReference>
<feature type="transmembrane region" description="Helical" evidence="3">
    <location>
        <begin position="341"/>
        <end position="360"/>
    </location>
</feature>
<dbReference type="Pfam" id="PF00990">
    <property type="entry name" value="GGDEF"/>
    <property type="match status" value="1"/>
</dbReference>
<feature type="transmembrane region" description="Helical" evidence="3">
    <location>
        <begin position="6"/>
        <end position="26"/>
    </location>
</feature>
<feature type="transmembrane region" description="Helical" evidence="3">
    <location>
        <begin position="367"/>
        <end position="388"/>
    </location>
</feature>
<dbReference type="PANTHER" id="PTHR45138">
    <property type="entry name" value="REGULATORY COMPONENTS OF SENSORY TRANSDUCTION SYSTEM"/>
    <property type="match status" value="1"/>
</dbReference>
<keyword evidence="3" id="KW-1133">Transmembrane helix</keyword>
<dbReference type="InterPro" id="IPR050469">
    <property type="entry name" value="Diguanylate_Cyclase"/>
</dbReference>
<reference evidence="5 6" key="1">
    <citation type="submission" date="2017-09" db="EMBL/GenBank/DDBJ databases">
        <title>Depth-based differentiation of microbial function through sediment-hosted aquifers and enrichment of novel symbionts in the deep terrestrial subsurface.</title>
        <authorList>
            <person name="Probst A.J."/>
            <person name="Ladd B."/>
            <person name="Jarett J.K."/>
            <person name="Geller-Mcgrath D.E."/>
            <person name="Sieber C.M."/>
            <person name="Emerson J.B."/>
            <person name="Anantharaman K."/>
            <person name="Thomas B.C."/>
            <person name="Malmstrom R."/>
            <person name="Stieglmeier M."/>
            <person name="Klingl A."/>
            <person name="Woyke T."/>
            <person name="Ryan C.M."/>
            <person name="Banfield J.F."/>
        </authorList>
    </citation>
    <scope>NUCLEOTIDE SEQUENCE [LARGE SCALE GENOMIC DNA]</scope>
    <source>
        <strain evidence="5">CG11_big_fil_rev_8_21_14_0_20_42_13</strain>
    </source>
</reference>
<evidence type="ECO:0000259" key="4">
    <source>
        <dbReference type="PROSITE" id="PS50887"/>
    </source>
</evidence>
<protein>
    <recommendedName>
        <fullName evidence="1">diguanylate cyclase</fullName>
        <ecNumber evidence="1">2.7.7.65</ecNumber>
    </recommendedName>
</protein>
<evidence type="ECO:0000256" key="2">
    <source>
        <dbReference type="ARBA" id="ARBA00034247"/>
    </source>
</evidence>
<dbReference type="PROSITE" id="PS50887">
    <property type="entry name" value="GGDEF"/>
    <property type="match status" value="1"/>
</dbReference>